<dbReference type="STRING" id="1770053.SAMN05216551_10218"/>
<accession>A0A1H2PKF8</accession>
<dbReference type="OrthoDB" id="2674149at2"/>
<dbReference type="Proteomes" id="UP000243719">
    <property type="component" value="Unassembled WGS sequence"/>
</dbReference>
<dbReference type="EMBL" id="FNLO01000002">
    <property type="protein sequence ID" value="SDV46825.1"/>
    <property type="molecule type" value="Genomic_DNA"/>
</dbReference>
<dbReference type="RefSeq" id="WP_091904605.1">
    <property type="nucleotide sequence ID" value="NZ_FNLO01000002.1"/>
</dbReference>
<gene>
    <name evidence="3" type="ORF">SAMN05216551_10218</name>
</gene>
<proteinExistence type="inferred from homology"/>
<evidence type="ECO:0000313" key="4">
    <source>
        <dbReference type="Proteomes" id="UP000243719"/>
    </source>
</evidence>
<dbReference type="Pfam" id="PF00866">
    <property type="entry name" value="Ring_hydroxyl_B"/>
    <property type="match status" value="1"/>
</dbReference>
<sequence length="157" mass="17613">MIAFDTWQAIVTLLAKAGNTVDAGRLDDWLDCFAEHATYHVLSRENYERKLPLTLFQCDNKNMMRDRVLSLREANVVNIHRDQHVTGLPEITDRGDGSFDVTSAYAVYQTDQGGFSRLFSAGVYYDNVSVADGRAAFNARRAVVDTFAIQNMLSTPI</sequence>
<evidence type="ECO:0000256" key="2">
    <source>
        <dbReference type="ARBA" id="ARBA00023002"/>
    </source>
</evidence>
<evidence type="ECO:0000313" key="3">
    <source>
        <dbReference type="EMBL" id="SDV46825.1"/>
    </source>
</evidence>
<organism evidence="3 4">
    <name type="scientific">Chitinasiproducens palmae</name>
    <dbReference type="NCBI Taxonomy" id="1770053"/>
    <lineage>
        <taxon>Bacteria</taxon>
        <taxon>Pseudomonadati</taxon>
        <taxon>Pseudomonadota</taxon>
        <taxon>Betaproteobacteria</taxon>
        <taxon>Burkholderiales</taxon>
        <taxon>Burkholderiaceae</taxon>
        <taxon>Chitinasiproducens</taxon>
    </lineage>
</organism>
<dbReference type="InterPro" id="IPR000391">
    <property type="entry name" value="Rng_hydr_dOase-bsu"/>
</dbReference>
<protein>
    <submittedName>
        <fullName evidence="3">Anthranilate 1,2-dioxygenase small subunit</fullName>
    </submittedName>
</protein>
<dbReference type="SUPFAM" id="SSF54427">
    <property type="entry name" value="NTF2-like"/>
    <property type="match status" value="1"/>
</dbReference>
<reference evidence="4" key="1">
    <citation type="submission" date="2016-09" db="EMBL/GenBank/DDBJ databases">
        <authorList>
            <person name="Varghese N."/>
            <person name="Submissions S."/>
        </authorList>
    </citation>
    <scope>NUCLEOTIDE SEQUENCE [LARGE SCALE GENOMIC DNA]</scope>
    <source>
        <strain evidence="4">JS23</strain>
    </source>
</reference>
<dbReference type="Gene3D" id="3.10.450.50">
    <property type="match status" value="1"/>
</dbReference>
<dbReference type="GO" id="GO:0051213">
    <property type="term" value="F:dioxygenase activity"/>
    <property type="evidence" value="ECO:0007669"/>
    <property type="project" value="UniProtKB-KW"/>
</dbReference>
<keyword evidence="4" id="KW-1185">Reference proteome</keyword>
<keyword evidence="3" id="KW-0223">Dioxygenase</keyword>
<name>A0A1H2PKF8_9BURK</name>
<dbReference type="InterPro" id="IPR032710">
    <property type="entry name" value="NTF2-like_dom_sf"/>
</dbReference>
<evidence type="ECO:0000256" key="1">
    <source>
        <dbReference type="ARBA" id="ARBA00009570"/>
    </source>
</evidence>
<dbReference type="AlphaFoldDB" id="A0A1H2PKF8"/>
<keyword evidence="2" id="KW-0560">Oxidoreductase</keyword>
<comment type="similarity">
    <text evidence="1">Belongs to the bacterial ring-hydroxylating dioxygenase beta subunit family.</text>
</comment>